<accession>A0ABT8TEX1</accession>
<dbReference type="PANTHER" id="PTHR11735">
    <property type="entry name" value="TRNA N6-ADENOSINE THREONYLCARBAMOYLTRANSFERASE"/>
    <property type="match status" value="1"/>
</dbReference>
<name>A0ABT8TEX1_9GAMM</name>
<dbReference type="GO" id="GO:0061711">
    <property type="term" value="F:tRNA N(6)-L-threonylcarbamoyladenine synthase activity"/>
    <property type="evidence" value="ECO:0007669"/>
    <property type="project" value="UniProtKB-EC"/>
</dbReference>
<dbReference type="Proteomes" id="UP001168380">
    <property type="component" value="Unassembled WGS sequence"/>
</dbReference>
<comment type="similarity">
    <text evidence="1">Belongs to the KAE1 / TsaD family. TsaB subfamily.</text>
</comment>
<dbReference type="Gene3D" id="3.30.420.40">
    <property type="match status" value="2"/>
</dbReference>
<gene>
    <name evidence="5" type="primary">tsaB</name>
    <name evidence="5" type="ORF">QWI16_10665</name>
</gene>
<dbReference type="SUPFAM" id="SSF53067">
    <property type="entry name" value="Actin-like ATPase domain"/>
    <property type="match status" value="2"/>
</dbReference>
<dbReference type="InterPro" id="IPR022496">
    <property type="entry name" value="T6A_TsaB"/>
</dbReference>
<dbReference type="PANTHER" id="PTHR11735:SF11">
    <property type="entry name" value="TRNA THREONYLCARBAMOYLADENOSINE BIOSYNTHESIS PROTEIN TSAB"/>
    <property type="match status" value="1"/>
</dbReference>
<evidence type="ECO:0000256" key="3">
    <source>
        <dbReference type="ARBA" id="ARBA00032446"/>
    </source>
</evidence>
<dbReference type="Pfam" id="PF00814">
    <property type="entry name" value="TsaD"/>
    <property type="match status" value="1"/>
</dbReference>
<dbReference type="InterPro" id="IPR000905">
    <property type="entry name" value="Gcp-like_dom"/>
</dbReference>
<evidence type="ECO:0000256" key="2">
    <source>
        <dbReference type="ARBA" id="ARBA00019012"/>
    </source>
</evidence>
<sequence>MTTILALDTSSDACSVALWRDGQITEKFELAAQSHTQRALPMIDELLTEEALSLSQLDALAIGAGPGSFTGLRIGLGVIQGLAFAADLPVVAVSTLEAMAWQQVSRNTGDIVLMPALDARMGEVYWALYRYCQASDSLEVLVEPSVCPPERVGDALPDGLSGLVGVGSGWAIETMAALAPEPQVDCYPRAGALVALAARDFDAGRGQSVDHVQPNYVRDTVSWKKRERIRQ</sequence>
<dbReference type="EMBL" id="JAULRT010000052">
    <property type="protein sequence ID" value="MDO3382634.1"/>
    <property type="molecule type" value="Genomic_DNA"/>
</dbReference>
<comment type="caution">
    <text evidence="5">The sequence shown here is derived from an EMBL/GenBank/DDBJ whole genome shotgun (WGS) entry which is preliminary data.</text>
</comment>
<organism evidence="5 6">
    <name type="scientific">Gilvimarinus algae</name>
    <dbReference type="NCBI Taxonomy" id="3058037"/>
    <lineage>
        <taxon>Bacteria</taxon>
        <taxon>Pseudomonadati</taxon>
        <taxon>Pseudomonadota</taxon>
        <taxon>Gammaproteobacteria</taxon>
        <taxon>Cellvibrionales</taxon>
        <taxon>Cellvibrionaceae</taxon>
        <taxon>Gilvimarinus</taxon>
    </lineage>
</organism>
<dbReference type="CDD" id="cd24032">
    <property type="entry name" value="ASKHA_NBD_TsaB"/>
    <property type="match status" value="1"/>
</dbReference>
<keyword evidence="5" id="KW-0012">Acyltransferase</keyword>
<evidence type="ECO:0000259" key="4">
    <source>
        <dbReference type="Pfam" id="PF00814"/>
    </source>
</evidence>
<reference evidence="5" key="1">
    <citation type="submission" date="2023-07" db="EMBL/GenBank/DDBJ databases">
        <title>Gilvimarinus algae sp. nov., isolated from the surface of Kelp.</title>
        <authorList>
            <person name="Sun Y.Y."/>
            <person name="Gong Y."/>
            <person name="Du Z.J."/>
        </authorList>
    </citation>
    <scope>NUCLEOTIDE SEQUENCE</scope>
    <source>
        <strain evidence="5">SDUM040014</strain>
    </source>
</reference>
<dbReference type="NCBIfam" id="TIGR03725">
    <property type="entry name" value="T6A_YeaZ"/>
    <property type="match status" value="1"/>
</dbReference>
<protein>
    <recommendedName>
        <fullName evidence="2">tRNA threonylcarbamoyladenosine biosynthesis protein TsaB</fullName>
    </recommendedName>
    <alternativeName>
        <fullName evidence="3">t(6)A37 threonylcarbamoyladenosine biosynthesis protein TsaB</fullName>
    </alternativeName>
</protein>
<evidence type="ECO:0000313" key="6">
    <source>
        <dbReference type="Proteomes" id="UP001168380"/>
    </source>
</evidence>
<evidence type="ECO:0000256" key="1">
    <source>
        <dbReference type="ARBA" id="ARBA00010493"/>
    </source>
</evidence>
<dbReference type="InterPro" id="IPR043129">
    <property type="entry name" value="ATPase_NBD"/>
</dbReference>
<feature type="domain" description="Gcp-like" evidence="4">
    <location>
        <begin position="29"/>
        <end position="152"/>
    </location>
</feature>
<keyword evidence="6" id="KW-1185">Reference proteome</keyword>
<dbReference type="RefSeq" id="WP_302712992.1">
    <property type="nucleotide sequence ID" value="NZ_JAULRT010000052.1"/>
</dbReference>
<evidence type="ECO:0000313" key="5">
    <source>
        <dbReference type="EMBL" id="MDO3382634.1"/>
    </source>
</evidence>
<proteinExistence type="inferred from homology"/>
<keyword evidence="5" id="KW-0808">Transferase</keyword>